<dbReference type="HOGENOM" id="CLU_097039_4_0_9"/>
<keyword evidence="2" id="KW-1185">Reference proteome</keyword>
<dbReference type="AlphaFoldDB" id="G5GIC9"/>
<dbReference type="InterPro" id="IPR038695">
    <property type="entry name" value="Saro_0823-like_sf"/>
</dbReference>
<dbReference type="STRING" id="679200.HMPREF9333_01319"/>
<accession>G5GIC9</accession>
<dbReference type="RefSeq" id="WP_005540888.1">
    <property type="nucleotide sequence ID" value="NZ_JH378832.1"/>
</dbReference>
<dbReference type="Proteomes" id="UP000003011">
    <property type="component" value="Unassembled WGS sequence"/>
</dbReference>
<dbReference type="Gene3D" id="2.60.120.1140">
    <property type="entry name" value="Protein of unknown function DUF192"/>
    <property type="match status" value="1"/>
</dbReference>
<dbReference type="Pfam" id="PF02643">
    <property type="entry name" value="DUF192"/>
    <property type="match status" value="1"/>
</dbReference>
<dbReference type="PANTHER" id="PTHR37953:SF1">
    <property type="entry name" value="UPF0127 PROTEIN MJ1496"/>
    <property type="match status" value="1"/>
</dbReference>
<organism evidence="1 2">
    <name type="scientific">Johnsonella ignava ATCC 51276</name>
    <dbReference type="NCBI Taxonomy" id="679200"/>
    <lineage>
        <taxon>Bacteria</taxon>
        <taxon>Bacillati</taxon>
        <taxon>Bacillota</taxon>
        <taxon>Clostridia</taxon>
        <taxon>Lachnospirales</taxon>
        <taxon>Lachnospiraceae</taxon>
        <taxon>Johnsonella</taxon>
    </lineage>
</organism>
<gene>
    <name evidence="1" type="ORF">HMPREF9333_01319</name>
</gene>
<reference evidence="1 2" key="1">
    <citation type="submission" date="2011-08" db="EMBL/GenBank/DDBJ databases">
        <title>The Genome Sequence of Johnsonella ignava ATCC 51276.</title>
        <authorList>
            <consortium name="The Broad Institute Genome Sequencing Platform"/>
            <person name="Earl A."/>
            <person name="Ward D."/>
            <person name="Feldgarden M."/>
            <person name="Gevers D."/>
            <person name="Izard J."/>
            <person name="Blanton J.M."/>
            <person name="Baranova O.V."/>
            <person name="Dewhirst F.E."/>
            <person name="Young S.K."/>
            <person name="Zeng Q."/>
            <person name="Gargeya S."/>
            <person name="Fitzgerald M."/>
            <person name="Haas B."/>
            <person name="Abouelleil A."/>
            <person name="Alvarado L."/>
            <person name="Arachchi H.M."/>
            <person name="Berlin A."/>
            <person name="Brown A."/>
            <person name="Chapman S.B."/>
            <person name="Chen Z."/>
            <person name="Dunbar C."/>
            <person name="Freedman E."/>
            <person name="Gearin G."/>
            <person name="Gellesch M."/>
            <person name="Goldberg J."/>
            <person name="Griggs A."/>
            <person name="Gujja S."/>
            <person name="Heiman D."/>
            <person name="Howarth C."/>
            <person name="Larson L."/>
            <person name="Lui A."/>
            <person name="MacDonald P.J.P."/>
            <person name="Montmayeur A."/>
            <person name="Murphy C."/>
            <person name="Neiman D."/>
            <person name="Pearson M."/>
            <person name="Priest M."/>
            <person name="Roberts A."/>
            <person name="Saif S."/>
            <person name="Shea T."/>
            <person name="Shenoy N."/>
            <person name="Sisk P."/>
            <person name="Stolte C."/>
            <person name="Sykes S."/>
            <person name="Wortman J."/>
            <person name="Nusbaum C."/>
            <person name="Birren B."/>
        </authorList>
    </citation>
    <scope>NUCLEOTIDE SEQUENCE [LARGE SCALE GENOMIC DNA]</scope>
    <source>
        <strain evidence="1 2">ATCC 51276</strain>
    </source>
</reference>
<protein>
    <recommendedName>
        <fullName evidence="3">DUF192 domain-containing protein</fullName>
    </recommendedName>
</protein>
<evidence type="ECO:0000313" key="2">
    <source>
        <dbReference type="Proteomes" id="UP000003011"/>
    </source>
</evidence>
<comment type="caution">
    <text evidence="1">The sequence shown here is derived from an EMBL/GenBank/DDBJ whole genome shotgun (WGS) entry which is preliminary data.</text>
</comment>
<dbReference type="InterPro" id="IPR003795">
    <property type="entry name" value="DUF192"/>
</dbReference>
<dbReference type="EMBL" id="ACZL01000021">
    <property type="protein sequence ID" value="EHI55604.1"/>
    <property type="molecule type" value="Genomic_DNA"/>
</dbReference>
<proteinExistence type="predicted"/>
<sequence>MGGNYVECRDKNFTADIELADSFLKRLKGLMFRKEMPKGKVLLLEHCNSVHCCFMKFTIDVLYLDKNYVILYKETLKPWSIGKITAGTKSVLELSEGQAEFLEKGDKLDIFIQK</sequence>
<dbReference type="PANTHER" id="PTHR37953">
    <property type="entry name" value="UPF0127 PROTEIN MJ1496"/>
    <property type="match status" value="1"/>
</dbReference>
<dbReference type="eggNOG" id="COG1430">
    <property type="taxonomic scope" value="Bacteria"/>
</dbReference>
<dbReference type="OrthoDB" id="9813379at2"/>
<evidence type="ECO:0008006" key="3">
    <source>
        <dbReference type="Google" id="ProtNLM"/>
    </source>
</evidence>
<evidence type="ECO:0000313" key="1">
    <source>
        <dbReference type="EMBL" id="EHI55604.1"/>
    </source>
</evidence>
<name>G5GIC9_9FIRM</name>